<evidence type="ECO:0000313" key="1">
    <source>
        <dbReference type="EMBL" id="MDF8334992.1"/>
    </source>
</evidence>
<accession>A0ABT6CMA1</accession>
<dbReference type="InterPro" id="IPR008930">
    <property type="entry name" value="Terpenoid_cyclase/PrenylTrfase"/>
</dbReference>
<protein>
    <recommendedName>
        <fullName evidence="3">Alpha-macroglobulin-like TED domain-containing protein</fullName>
    </recommendedName>
</protein>
<dbReference type="SUPFAM" id="SSF48239">
    <property type="entry name" value="Terpenoid cyclases/Protein prenyltransferases"/>
    <property type="match status" value="1"/>
</dbReference>
<comment type="caution">
    <text evidence="1">The sequence shown here is derived from an EMBL/GenBank/DDBJ whole genome shotgun (WGS) entry which is preliminary data.</text>
</comment>
<reference evidence="1 2" key="1">
    <citation type="submission" date="2023-03" db="EMBL/GenBank/DDBJ databases">
        <title>Novosphingobium cyanobacteriorum sp. nov., isolated from a eutrophic reservoir during the Microcystis bloom period.</title>
        <authorList>
            <person name="Kang M."/>
            <person name="Le V."/>
            <person name="Ko S.-R."/>
            <person name="Lee S.-A."/>
            <person name="Ahn C.-Y."/>
        </authorList>
    </citation>
    <scope>NUCLEOTIDE SEQUENCE [LARGE SCALE GENOMIC DNA]</scope>
    <source>
        <strain evidence="1 2">HBC54</strain>
    </source>
</reference>
<dbReference type="EMBL" id="JAROCY010000019">
    <property type="protein sequence ID" value="MDF8334992.1"/>
    <property type="molecule type" value="Genomic_DNA"/>
</dbReference>
<proteinExistence type="predicted"/>
<name>A0ABT6CMA1_9SPHN</name>
<evidence type="ECO:0000313" key="2">
    <source>
        <dbReference type="Proteomes" id="UP001222770"/>
    </source>
</evidence>
<gene>
    <name evidence="1" type="ORF">POM99_17425</name>
</gene>
<keyword evidence="2" id="KW-1185">Reference proteome</keyword>
<evidence type="ECO:0008006" key="3">
    <source>
        <dbReference type="Google" id="ProtNLM"/>
    </source>
</evidence>
<dbReference type="Proteomes" id="UP001222770">
    <property type="component" value="Unassembled WGS sequence"/>
</dbReference>
<dbReference type="RefSeq" id="WP_277279762.1">
    <property type="nucleotide sequence ID" value="NZ_JAROCY010000019.1"/>
</dbReference>
<organism evidence="1 2">
    <name type="scientific">Novosphingobium cyanobacteriorum</name>
    <dbReference type="NCBI Taxonomy" id="3024215"/>
    <lineage>
        <taxon>Bacteria</taxon>
        <taxon>Pseudomonadati</taxon>
        <taxon>Pseudomonadota</taxon>
        <taxon>Alphaproteobacteria</taxon>
        <taxon>Sphingomonadales</taxon>
        <taxon>Sphingomonadaceae</taxon>
        <taxon>Novosphingobium</taxon>
    </lineage>
</organism>
<sequence length="295" mass="32505">MERIFRFPGGRDVGPSGAVGRNRSGMWKIEEQRTGGDWIFHGVLSGRADWKEIGWRVLKWGCDQQQASGRFPSSGADFHSSSFFIEALARATNVDRIGSSPASRSALQRGTDWLIASEAEGLRSNYGLTHRYYLQAAALAQSSVALSDPDIMKVAVRWACRGMKQQLPNGINPEMKLIGPKAGQTGFDVSYQMVGILFALRFLSVCDNSTLINELKRMIRKAGDWWIARIKSDGTVSLADSTRVGIETGRDGRLKGLDTRSAFLALIYGAQVLQDHEWIEAAIKIRPTVSTNPGL</sequence>